<name>A0AA40KWW6_9HYME</name>
<accession>A0AA40KWW6</accession>
<evidence type="ECO:0000313" key="2">
    <source>
        <dbReference type="EMBL" id="KAK1135933.1"/>
    </source>
</evidence>
<comment type="caution">
    <text evidence="2">The sequence shown here is derived from an EMBL/GenBank/DDBJ whole genome shotgun (WGS) entry which is preliminary data.</text>
</comment>
<evidence type="ECO:0000256" key="1">
    <source>
        <dbReference type="SAM" id="MobiDB-lite"/>
    </source>
</evidence>
<feature type="non-terminal residue" evidence="2">
    <location>
        <position position="105"/>
    </location>
</feature>
<dbReference type="EMBL" id="JAHYIQ010000001">
    <property type="protein sequence ID" value="KAK1135933.1"/>
    <property type="molecule type" value="Genomic_DNA"/>
</dbReference>
<proteinExistence type="predicted"/>
<feature type="region of interest" description="Disordered" evidence="1">
    <location>
        <begin position="72"/>
        <end position="92"/>
    </location>
</feature>
<organism evidence="2 3">
    <name type="scientific">Melipona bicolor</name>
    <dbReference type="NCBI Taxonomy" id="60889"/>
    <lineage>
        <taxon>Eukaryota</taxon>
        <taxon>Metazoa</taxon>
        <taxon>Ecdysozoa</taxon>
        <taxon>Arthropoda</taxon>
        <taxon>Hexapoda</taxon>
        <taxon>Insecta</taxon>
        <taxon>Pterygota</taxon>
        <taxon>Neoptera</taxon>
        <taxon>Endopterygota</taxon>
        <taxon>Hymenoptera</taxon>
        <taxon>Apocrita</taxon>
        <taxon>Aculeata</taxon>
        <taxon>Apoidea</taxon>
        <taxon>Anthophila</taxon>
        <taxon>Apidae</taxon>
        <taxon>Melipona</taxon>
    </lineage>
</organism>
<dbReference type="Proteomes" id="UP001177670">
    <property type="component" value="Unassembled WGS sequence"/>
</dbReference>
<sequence>MRKRDKGARAFRETSYFFPDILIYNSRKKNSSWTAGVKAVTAFGRHLLSNLLSSLDERNEEEGQRTMLVRAMSGEKERERGNGGTGNIDWNIGGGKPLNERIHLL</sequence>
<evidence type="ECO:0000313" key="3">
    <source>
        <dbReference type="Proteomes" id="UP001177670"/>
    </source>
</evidence>
<dbReference type="AlphaFoldDB" id="A0AA40KWW6"/>
<reference evidence="2" key="1">
    <citation type="submission" date="2021-10" db="EMBL/GenBank/DDBJ databases">
        <title>Melipona bicolor Genome sequencing and assembly.</title>
        <authorList>
            <person name="Araujo N.S."/>
            <person name="Arias M.C."/>
        </authorList>
    </citation>
    <scope>NUCLEOTIDE SEQUENCE</scope>
    <source>
        <strain evidence="2">USP_2M_L1-L4_2017</strain>
        <tissue evidence="2">Whole body</tissue>
    </source>
</reference>
<gene>
    <name evidence="2" type="ORF">K0M31_000505</name>
</gene>
<feature type="compositionally biased region" description="Gly residues" evidence="1">
    <location>
        <begin position="82"/>
        <end position="92"/>
    </location>
</feature>
<protein>
    <submittedName>
        <fullName evidence="2">Uncharacterized protein</fullName>
    </submittedName>
</protein>
<keyword evidence="3" id="KW-1185">Reference proteome</keyword>